<evidence type="ECO:0000313" key="2">
    <source>
        <dbReference type="EMBL" id="MPN48670.1"/>
    </source>
</evidence>
<accession>A0A645IC08</accession>
<reference evidence="2" key="1">
    <citation type="submission" date="2019-08" db="EMBL/GenBank/DDBJ databases">
        <authorList>
            <person name="Kucharzyk K."/>
            <person name="Murdoch R.W."/>
            <person name="Higgins S."/>
            <person name="Loffler F."/>
        </authorList>
    </citation>
    <scope>NUCLEOTIDE SEQUENCE</scope>
</reference>
<dbReference type="AlphaFoldDB" id="A0A645IC08"/>
<comment type="caution">
    <text evidence="2">The sequence shown here is derived from an EMBL/GenBank/DDBJ whole genome shotgun (WGS) entry which is preliminary data.</text>
</comment>
<gene>
    <name evidence="2" type="ORF">SDC9_196282</name>
</gene>
<feature type="transmembrane region" description="Helical" evidence="1">
    <location>
        <begin position="15"/>
        <end position="39"/>
    </location>
</feature>
<name>A0A645IC08_9ZZZZ</name>
<keyword evidence="1" id="KW-0812">Transmembrane</keyword>
<keyword evidence="1" id="KW-0472">Membrane</keyword>
<dbReference type="EMBL" id="VSSQ01111200">
    <property type="protein sequence ID" value="MPN48670.1"/>
    <property type="molecule type" value="Genomic_DNA"/>
</dbReference>
<evidence type="ECO:0000256" key="1">
    <source>
        <dbReference type="SAM" id="Phobius"/>
    </source>
</evidence>
<protein>
    <submittedName>
        <fullName evidence="2">Uncharacterized protein</fullName>
    </submittedName>
</protein>
<sequence>MAMIIPCYLIGEAIIYLWIMIGLHVIILGFLGVAIYQYYNLFTIEKIYKKD</sequence>
<keyword evidence="1" id="KW-1133">Transmembrane helix</keyword>
<proteinExistence type="predicted"/>
<organism evidence="2">
    <name type="scientific">bioreactor metagenome</name>
    <dbReference type="NCBI Taxonomy" id="1076179"/>
    <lineage>
        <taxon>unclassified sequences</taxon>
        <taxon>metagenomes</taxon>
        <taxon>ecological metagenomes</taxon>
    </lineage>
</organism>